<dbReference type="Proteomes" id="UP000324222">
    <property type="component" value="Unassembled WGS sequence"/>
</dbReference>
<gene>
    <name evidence="1" type="ORF">E2C01_079968</name>
</gene>
<organism evidence="1 2">
    <name type="scientific">Portunus trituberculatus</name>
    <name type="common">Swimming crab</name>
    <name type="synonym">Neptunus trituberculatus</name>
    <dbReference type="NCBI Taxonomy" id="210409"/>
    <lineage>
        <taxon>Eukaryota</taxon>
        <taxon>Metazoa</taxon>
        <taxon>Ecdysozoa</taxon>
        <taxon>Arthropoda</taxon>
        <taxon>Crustacea</taxon>
        <taxon>Multicrustacea</taxon>
        <taxon>Malacostraca</taxon>
        <taxon>Eumalacostraca</taxon>
        <taxon>Eucarida</taxon>
        <taxon>Decapoda</taxon>
        <taxon>Pleocyemata</taxon>
        <taxon>Brachyura</taxon>
        <taxon>Eubrachyura</taxon>
        <taxon>Portunoidea</taxon>
        <taxon>Portunidae</taxon>
        <taxon>Portuninae</taxon>
        <taxon>Portunus</taxon>
    </lineage>
</organism>
<name>A0A5B7IRX6_PORTR</name>
<accession>A0A5B7IRX6</accession>
<sequence>MEDSDVHQDDYFYSFNGAVVNVTALPYKPYWTEKEGEAETVVYSGSDRLMLEAMADALNFTIHVLPVATWEEAS</sequence>
<keyword evidence="2" id="KW-1185">Reference proteome</keyword>
<evidence type="ECO:0000313" key="1">
    <source>
        <dbReference type="EMBL" id="MPC85205.1"/>
    </source>
</evidence>
<proteinExistence type="predicted"/>
<reference evidence="1 2" key="1">
    <citation type="submission" date="2019-05" db="EMBL/GenBank/DDBJ databases">
        <title>Another draft genome of Portunus trituberculatus and its Hox gene families provides insights of decapod evolution.</title>
        <authorList>
            <person name="Jeong J.-H."/>
            <person name="Song I."/>
            <person name="Kim S."/>
            <person name="Choi T."/>
            <person name="Kim D."/>
            <person name="Ryu S."/>
            <person name="Kim W."/>
        </authorList>
    </citation>
    <scope>NUCLEOTIDE SEQUENCE [LARGE SCALE GENOMIC DNA]</scope>
    <source>
        <tissue evidence="1">Muscle</tissue>
    </source>
</reference>
<protein>
    <submittedName>
        <fullName evidence="1">Uncharacterized protein</fullName>
    </submittedName>
</protein>
<comment type="caution">
    <text evidence="1">The sequence shown here is derived from an EMBL/GenBank/DDBJ whole genome shotgun (WGS) entry which is preliminary data.</text>
</comment>
<dbReference type="EMBL" id="VSRR010067664">
    <property type="protein sequence ID" value="MPC85205.1"/>
    <property type="molecule type" value="Genomic_DNA"/>
</dbReference>
<dbReference type="AlphaFoldDB" id="A0A5B7IRX6"/>
<evidence type="ECO:0000313" key="2">
    <source>
        <dbReference type="Proteomes" id="UP000324222"/>
    </source>
</evidence>